<dbReference type="FunFam" id="2.30.29.30:FF:000150">
    <property type="entry name" value="Adaptin ear-binding coat-associated protein"/>
    <property type="match status" value="1"/>
</dbReference>
<dbReference type="GO" id="GO:0030125">
    <property type="term" value="C:clathrin vesicle coat"/>
    <property type="evidence" value="ECO:0007669"/>
    <property type="project" value="TreeGrafter"/>
</dbReference>
<organism evidence="3 4">
    <name type="scientific">Ceratopteris richardii</name>
    <name type="common">Triangle waterfern</name>
    <dbReference type="NCBI Taxonomy" id="49495"/>
    <lineage>
        <taxon>Eukaryota</taxon>
        <taxon>Viridiplantae</taxon>
        <taxon>Streptophyta</taxon>
        <taxon>Embryophyta</taxon>
        <taxon>Tracheophyta</taxon>
        <taxon>Polypodiopsida</taxon>
        <taxon>Polypodiidae</taxon>
        <taxon>Polypodiales</taxon>
        <taxon>Pteridineae</taxon>
        <taxon>Pteridaceae</taxon>
        <taxon>Parkerioideae</taxon>
        <taxon>Ceratopteris</taxon>
    </lineage>
</organism>
<dbReference type="CDD" id="cd13228">
    <property type="entry name" value="PHear_NECAP"/>
    <property type="match status" value="1"/>
</dbReference>
<dbReference type="Gene3D" id="2.30.29.30">
    <property type="entry name" value="Pleckstrin-homology domain (PH domain)/Phosphotyrosine-binding domain (PTB)"/>
    <property type="match status" value="1"/>
</dbReference>
<feature type="compositionally biased region" description="Basic and acidic residues" evidence="1">
    <location>
        <begin position="177"/>
        <end position="201"/>
    </location>
</feature>
<gene>
    <name evidence="3" type="ORF">KP509_09G005900</name>
</gene>
<sequence>MASISSEADTENAELVLFQVKECYVYLIPPRKSAASHRADEWNINKWDWEGSLKVVSKGEECTIRLEDSNSGELYAQAPVRRDQPLPVEAVIDSSRFFVLRVEDTSGPHERHAFIGIGFRERPPAYDFQAALHDHMKYVMKKKQAEELVQEYESKPSVDYSLKEGETLHLNLKSSKSKPDDKATRSKLFDQDQDPSRKDESSSVTMSSSVPFLAPPPNPAVPISLIRAASSKLNEPETESLSSRDSLKAHEDQDDDFGDFQTAG</sequence>
<evidence type="ECO:0000256" key="1">
    <source>
        <dbReference type="SAM" id="MobiDB-lite"/>
    </source>
</evidence>
<dbReference type="GO" id="GO:0006897">
    <property type="term" value="P:endocytosis"/>
    <property type="evidence" value="ECO:0007669"/>
    <property type="project" value="InterPro"/>
</dbReference>
<proteinExistence type="predicted"/>
<evidence type="ECO:0000313" key="3">
    <source>
        <dbReference type="EMBL" id="KAH7428534.1"/>
    </source>
</evidence>
<feature type="domain" description="NECAP PHear" evidence="2">
    <location>
        <begin position="14"/>
        <end position="173"/>
    </location>
</feature>
<dbReference type="EMBL" id="CM035414">
    <property type="protein sequence ID" value="KAH7428534.1"/>
    <property type="molecule type" value="Genomic_DNA"/>
</dbReference>
<dbReference type="PANTHER" id="PTHR12847">
    <property type="entry name" value="ATP-BINDING CASSETTE ABC TRANSPORTER-RELATED"/>
    <property type="match status" value="1"/>
</dbReference>
<dbReference type="InterPro" id="IPR011993">
    <property type="entry name" value="PH-like_dom_sf"/>
</dbReference>
<dbReference type="AlphaFoldDB" id="A0A8T2U4V8"/>
<keyword evidence="4" id="KW-1185">Reference proteome</keyword>
<name>A0A8T2U4V8_CERRI</name>
<dbReference type="SUPFAM" id="SSF50729">
    <property type="entry name" value="PH domain-like"/>
    <property type="match status" value="1"/>
</dbReference>
<dbReference type="OMA" id="LYQVSEC"/>
<evidence type="ECO:0000313" key="4">
    <source>
        <dbReference type="Proteomes" id="UP000825935"/>
    </source>
</evidence>
<evidence type="ECO:0000259" key="2">
    <source>
        <dbReference type="Pfam" id="PF07933"/>
    </source>
</evidence>
<reference evidence="3" key="1">
    <citation type="submission" date="2021-08" db="EMBL/GenBank/DDBJ databases">
        <title>WGS assembly of Ceratopteris richardii.</title>
        <authorList>
            <person name="Marchant D.B."/>
            <person name="Chen G."/>
            <person name="Jenkins J."/>
            <person name="Shu S."/>
            <person name="Leebens-Mack J."/>
            <person name="Grimwood J."/>
            <person name="Schmutz J."/>
            <person name="Soltis P."/>
            <person name="Soltis D."/>
            <person name="Chen Z.-H."/>
        </authorList>
    </citation>
    <scope>NUCLEOTIDE SEQUENCE</scope>
    <source>
        <strain evidence="3">Whitten #5841</strain>
        <tissue evidence="3">Leaf</tissue>
    </source>
</reference>
<dbReference type="PANTHER" id="PTHR12847:SF9">
    <property type="entry name" value="NECAP-LIKE PROTEIN CG9132"/>
    <property type="match status" value="1"/>
</dbReference>
<feature type="compositionally biased region" description="Low complexity" evidence="1">
    <location>
        <begin position="202"/>
        <end position="212"/>
    </location>
</feature>
<dbReference type="Proteomes" id="UP000825935">
    <property type="component" value="Chromosome 9"/>
</dbReference>
<dbReference type="OrthoDB" id="10265489at2759"/>
<dbReference type="InterPro" id="IPR012466">
    <property type="entry name" value="NECAP_PHear"/>
</dbReference>
<protein>
    <recommendedName>
        <fullName evidence="2">NECAP PHear domain-containing protein</fullName>
    </recommendedName>
</protein>
<accession>A0A8T2U4V8</accession>
<comment type="caution">
    <text evidence="3">The sequence shown here is derived from an EMBL/GenBank/DDBJ whole genome shotgun (WGS) entry which is preliminary data.</text>
</comment>
<feature type="region of interest" description="Disordered" evidence="1">
    <location>
        <begin position="171"/>
        <end position="264"/>
    </location>
</feature>
<dbReference type="Pfam" id="PF07933">
    <property type="entry name" value="DUF1681"/>
    <property type="match status" value="1"/>
</dbReference>